<evidence type="ECO:0000256" key="4">
    <source>
        <dbReference type="ARBA" id="ARBA00023242"/>
    </source>
</evidence>
<evidence type="ECO:0000313" key="10">
    <source>
        <dbReference type="Proteomes" id="UP001642540"/>
    </source>
</evidence>
<dbReference type="SUPFAM" id="SSF46689">
    <property type="entry name" value="Homeodomain-like"/>
    <property type="match status" value="1"/>
</dbReference>
<feature type="region of interest" description="Disordered" evidence="7">
    <location>
        <begin position="1"/>
        <end position="86"/>
    </location>
</feature>
<keyword evidence="4 5" id="KW-0539">Nucleus</keyword>
<dbReference type="InterPro" id="IPR009057">
    <property type="entry name" value="Homeodomain-like_sf"/>
</dbReference>
<comment type="subcellular location">
    <subcellularLocation>
        <location evidence="1 5 6">Nucleus</location>
    </subcellularLocation>
</comment>
<dbReference type="Proteomes" id="UP001642540">
    <property type="component" value="Unassembled WGS sequence"/>
</dbReference>
<keyword evidence="2 5" id="KW-0238">DNA-binding</keyword>
<proteinExistence type="predicted"/>
<dbReference type="PROSITE" id="PS50071">
    <property type="entry name" value="HOMEOBOX_2"/>
    <property type="match status" value="1"/>
</dbReference>
<evidence type="ECO:0000256" key="7">
    <source>
        <dbReference type="SAM" id="MobiDB-lite"/>
    </source>
</evidence>
<evidence type="ECO:0000256" key="1">
    <source>
        <dbReference type="ARBA" id="ARBA00004123"/>
    </source>
</evidence>
<gene>
    <name evidence="9" type="ORF">ODALV1_LOCUS5177</name>
</gene>
<keyword evidence="3 5" id="KW-0371">Homeobox</keyword>
<evidence type="ECO:0000259" key="8">
    <source>
        <dbReference type="PROSITE" id="PS50071"/>
    </source>
</evidence>
<dbReference type="EMBL" id="CAXLJM020000015">
    <property type="protein sequence ID" value="CAL8082341.1"/>
    <property type="molecule type" value="Genomic_DNA"/>
</dbReference>
<evidence type="ECO:0000313" key="9">
    <source>
        <dbReference type="EMBL" id="CAL8082341.1"/>
    </source>
</evidence>
<dbReference type="PANTHER" id="PTHR24324">
    <property type="entry name" value="HOMEOBOX PROTEIN HHEX"/>
    <property type="match status" value="1"/>
</dbReference>
<dbReference type="PROSITE" id="PS00027">
    <property type="entry name" value="HOMEOBOX_1"/>
    <property type="match status" value="1"/>
</dbReference>
<dbReference type="PRINTS" id="PR00024">
    <property type="entry name" value="HOMEOBOX"/>
</dbReference>
<feature type="domain" description="Homeobox" evidence="8">
    <location>
        <begin position="221"/>
        <end position="281"/>
    </location>
</feature>
<dbReference type="PANTHER" id="PTHR24324:SF5">
    <property type="entry name" value="HEMATOPOIETICALLY-EXPRESSED HOMEOBOX PROTEIN HHEX"/>
    <property type="match status" value="1"/>
</dbReference>
<dbReference type="InterPro" id="IPR020479">
    <property type="entry name" value="HD_metazoa"/>
</dbReference>
<dbReference type="SMART" id="SM00389">
    <property type="entry name" value="HOX"/>
    <property type="match status" value="1"/>
</dbReference>
<dbReference type="Pfam" id="PF00046">
    <property type="entry name" value="Homeodomain"/>
    <property type="match status" value="1"/>
</dbReference>
<feature type="DNA-binding region" description="Homeobox" evidence="5">
    <location>
        <begin position="223"/>
        <end position="282"/>
    </location>
</feature>
<dbReference type="InterPro" id="IPR051000">
    <property type="entry name" value="Homeobox_DNA-bind_prot"/>
</dbReference>
<sequence>MTGVKSFRIDDLLVDSRKNSLEDDLKSGSDSEKSEMQKPMPRNYGLNHMEGVQGIRYSTPPEGSQFGPRSNGKTDPERTPTQEDRRGYEVNVPGIVPYNLMFPLGPVRGPSSPFGSEGGLKTHSYANILPYSFESSRLNQLRGSSYGRLEPSMLPTTFSGLQHAHFSTGMEYMGYPNYIGHYGVPVPTSIGHIFQEKRQFMNERLQYSMYPLSRPLYNTTCKRKGGQIRFNNSQTAQLEKAFVQQKYLNANDRKKLAQSLGLTDRQVKTWFQNRRAKLRKCKGVCTESDVSGSPLDSRAASPYENEGYDSPLDAKNDD</sequence>
<dbReference type="InterPro" id="IPR001356">
    <property type="entry name" value="HD"/>
</dbReference>
<dbReference type="Gene3D" id="1.10.10.60">
    <property type="entry name" value="Homeodomain-like"/>
    <property type="match status" value="1"/>
</dbReference>
<keyword evidence="10" id="KW-1185">Reference proteome</keyword>
<feature type="compositionally biased region" description="Basic and acidic residues" evidence="7">
    <location>
        <begin position="72"/>
        <end position="86"/>
    </location>
</feature>
<evidence type="ECO:0000256" key="5">
    <source>
        <dbReference type="PROSITE-ProRule" id="PRU00108"/>
    </source>
</evidence>
<name>A0ABP1Q0F5_9HEXA</name>
<accession>A0ABP1Q0F5</accession>
<evidence type="ECO:0000256" key="2">
    <source>
        <dbReference type="ARBA" id="ARBA00023125"/>
    </source>
</evidence>
<organism evidence="9 10">
    <name type="scientific">Orchesella dallaii</name>
    <dbReference type="NCBI Taxonomy" id="48710"/>
    <lineage>
        <taxon>Eukaryota</taxon>
        <taxon>Metazoa</taxon>
        <taxon>Ecdysozoa</taxon>
        <taxon>Arthropoda</taxon>
        <taxon>Hexapoda</taxon>
        <taxon>Collembola</taxon>
        <taxon>Entomobryomorpha</taxon>
        <taxon>Entomobryoidea</taxon>
        <taxon>Orchesellidae</taxon>
        <taxon>Orchesellinae</taxon>
        <taxon>Orchesella</taxon>
    </lineage>
</organism>
<evidence type="ECO:0000256" key="6">
    <source>
        <dbReference type="RuleBase" id="RU000682"/>
    </source>
</evidence>
<dbReference type="CDD" id="cd00086">
    <property type="entry name" value="homeodomain"/>
    <property type="match status" value="1"/>
</dbReference>
<dbReference type="PRINTS" id="PR00031">
    <property type="entry name" value="HTHREPRESSR"/>
</dbReference>
<dbReference type="InterPro" id="IPR000047">
    <property type="entry name" value="HTH_motif"/>
</dbReference>
<dbReference type="InterPro" id="IPR017970">
    <property type="entry name" value="Homeobox_CS"/>
</dbReference>
<reference evidence="9 10" key="1">
    <citation type="submission" date="2024-08" db="EMBL/GenBank/DDBJ databases">
        <authorList>
            <person name="Cucini C."/>
            <person name="Frati F."/>
        </authorList>
    </citation>
    <scope>NUCLEOTIDE SEQUENCE [LARGE SCALE GENOMIC DNA]</scope>
</reference>
<comment type="caution">
    <text evidence="9">The sequence shown here is derived from an EMBL/GenBank/DDBJ whole genome shotgun (WGS) entry which is preliminary data.</text>
</comment>
<evidence type="ECO:0000256" key="3">
    <source>
        <dbReference type="ARBA" id="ARBA00023155"/>
    </source>
</evidence>
<protein>
    <recommendedName>
        <fullName evidence="8">Homeobox domain-containing protein</fullName>
    </recommendedName>
</protein>
<feature type="region of interest" description="Disordered" evidence="7">
    <location>
        <begin position="286"/>
        <end position="318"/>
    </location>
</feature>
<feature type="compositionally biased region" description="Basic and acidic residues" evidence="7">
    <location>
        <begin position="7"/>
        <end position="36"/>
    </location>
</feature>